<evidence type="ECO:0000256" key="5">
    <source>
        <dbReference type="SAM" id="Coils"/>
    </source>
</evidence>
<keyword evidence="7" id="KW-1185">Reference proteome</keyword>
<dbReference type="AlphaFoldDB" id="A0A2C5YP59"/>
<accession>A0A2C5YP59</accession>
<evidence type="ECO:0000256" key="3">
    <source>
        <dbReference type="ARBA" id="ARBA00023026"/>
    </source>
</evidence>
<dbReference type="SUPFAM" id="SSF56399">
    <property type="entry name" value="ADP-ribosylation"/>
    <property type="match status" value="1"/>
</dbReference>
<keyword evidence="5" id="KW-0175">Coiled coil</keyword>
<dbReference type="EMBL" id="NJEU01001000">
    <property type="protein sequence ID" value="PHH69092.1"/>
    <property type="molecule type" value="Genomic_DNA"/>
</dbReference>
<keyword evidence="4" id="KW-1015">Disulfide bond</keyword>
<keyword evidence="2" id="KW-0732">Signal</keyword>
<dbReference type="Pfam" id="PF01375">
    <property type="entry name" value="Enterotoxin_a"/>
    <property type="match status" value="1"/>
</dbReference>
<organism evidence="6 7">
    <name type="scientific">Ophiocordyceps australis</name>
    <dbReference type="NCBI Taxonomy" id="1399860"/>
    <lineage>
        <taxon>Eukaryota</taxon>
        <taxon>Fungi</taxon>
        <taxon>Dikarya</taxon>
        <taxon>Ascomycota</taxon>
        <taxon>Pezizomycotina</taxon>
        <taxon>Sordariomycetes</taxon>
        <taxon>Hypocreomycetidae</taxon>
        <taxon>Hypocreales</taxon>
        <taxon>Ophiocordycipitaceae</taxon>
        <taxon>Ophiocordyceps</taxon>
    </lineage>
</organism>
<dbReference type="GO" id="GO:0090729">
    <property type="term" value="F:toxin activity"/>
    <property type="evidence" value="ECO:0007669"/>
    <property type="project" value="UniProtKB-KW"/>
</dbReference>
<evidence type="ECO:0000313" key="7">
    <source>
        <dbReference type="Proteomes" id="UP000224854"/>
    </source>
</evidence>
<evidence type="ECO:0000256" key="2">
    <source>
        <dbReference type="ARBA" id="ARBA00022729"/>
    </source>
</evidence>
<dbReference type="InterPro" id="IPR001144">
    <property type="entry name" value="Enterotoxin_A"/>
</dbReference>
<name>A0A2C5YP59_9HYPO</name>
<dbReference type="Proteomes" id="UP000224854">
    <property type="component" value="Unassembled WGS sequence"/>
</dbReference>
<evidence type="ECO:0000256" key="4">
    <source>
        <dbReference type="ARBA" id="ARBA00023157"/>
    </source>
</evidence>
<feature type="coiled-coil region" evidence="5">
    <location>
        <begin position="401"/>
        <end position="428"/>
    </location>
</feature>
<evidence type="ECO:0000313" key="6">
    <source>
        <dbReference type="EMBL" id="PHH69092.1"/>
    </source>
</evidence>
<dbReference type="OrthoDB" id="10532236at2759"/>
<gene>
    <name evidence="6" type="ORF">CDD82_85</name>
</gene>
<dbReference type="Gene3D" id="3.90.210.10">
    <property type="entry name" value="Heat-Labile Enterotoxin, subunit A"/>
    <property type="match status" value="1"/>
</dbReference>
<keyword evidence="3" id="KW-0843">Virulence</keyword>
<comment type="caution">
    <text evidence="6">The sequence shown here is derived from an EMBL/GenBank/DDBJ whole genome shotgun (WGS) entry which is preliminary data.</text>
</comment>
<evidence type="ECO:0000256" key="1">
    <source>
        <dbReference type="ARBA" id="ARBA00022656"/>
    </source>
</evidence>
<sequence>MGGYAPLEAPSPLGFSLEFHAHHSHGPSAYVSAYESVEQAALPYGHSRVWVAQVLKSTNMFNLYETLGFQDHARGVFAVLGGVRHGQIKGWQLVEHGRVTNVFIENTHFDRAYTPHRPPEQVRPQLAGFEMDSHMWNSPPWSHYRPRPGSTPQEYAQQLQQSANDLMASNGLGVALGWTPGQFPLFHQPPESDGHHILHLVDEAAYRAKIHADAAHLAKGSRYRDTAEAYQLATMARTAATHAVSEAAKVADLTTQHDFLGRLYFASARREALKARSLAVRAEKNAQFALISELTGEWLHMSRDEIDLEDPALAIRATQTLQRIQAIKARNDIQMQAVHDKEDGLTGAAAEPAATGENTLLWLPKWEAKSLAQGLERSVVKMEILAAQFIDKAIQWSITTITEAQQILAQAAEKAKAAKDKKDMQDAKTRTVYSLAQQTDKLSGSPWAKSATVAGLTIAGLTLAAFGLGAAAMSVAPPLAAAPPPPAAAAHGLATWQTPEDFGQAVIAGTAPKLSAQALADSLVRKAASQPVQVKAAEVEELLAEMALQAVSESAAKVADKVALLAHDRRRARRSTQPSSPDVPFWLAVARRAAEQGALEAYSLADVKLRPHSSSR</sequence>
<proteinExistence type="predicted"/>
<keyword evidence="1" id="KW-0800">Toxin</keyword>
<protein>
    <submittedName>
        <fullName evidence="6">Putative enterotoxin</fullName>
    </submittedName>
</protein>
<reference evidence="6 7" key="1">
    <citation type="submission" date="2017-06" db="EMBL/GenBank/DDBJ databases">
        <title>Ant-infecting Ophiocordyceps genomes reveal a high diversity of potential behavioral manipulation genes and a possible major role for enterotoxins.</title>
        <authorList>
            <person name="De Bekker C."/>
            <person name="Evans H.C."/>
            <person name="Brachmann A."/>
            <person name="Hughes D.P."/>
        </authorList>
    </citation>
    <scope>NUCLEOTIDE SEQUENCE [LARGE SCALE GENOMIC DNA]</scope>
    <source>
        <strain evidence="6 7">1348a</strain>
    </source>
</reference>